<evidence type="ECO:0008006" key="5">
    <source>
        <dbReference type="Google" id="ProtNLM"/>
    </source>
</evidence>
<feature type="chain" id="PRO_5043269693" description="Secreted protein" evidence="1">
    <location>
        <begin position="17"/>
        <end position="156"/>
    </location>
</feature>
<dbReference type="EMBL" id="CAMXCT020000354">
    <property type="protein sequence ID" value="CAL1130967.1"/>
    <property type="molecule type" value="Genomic_DNA"/>
</dbReference>
<evidence type="ECO:0000256" key="1">
    <source>
        <dbReference type="SAM" id="SignalP"/>
    </source>
</evidence>
<gene>
    <name evidence="2" type="ORF">C1SCF055_LOCUS5722</name>
</gene>
<accession>A0A9P1BQN6</accession>
<organism evidence="2">
    <name type="scientific">Cladocopium goreaui</name>
    <dbReference type="NCBI Taxonomy" id="2562237"/>
    <lineage>
        <taxon>Eukaryota</taxon>
        <taxon>Sar</taxon>
        <taxon>Alveolata</taxon>
        <taxon>Dinophyceae</taxon>
        <taxon>Suessiales</taxon>
        <taxon>Symbiodiniaceae</taxon>
        <taxon>Cladocopium</taxon>
    </lineage>
</organism>
<dbReference type="EMBL" id="CAMXCT010000354">
    <property type="protein sequence ID" value="CAI3977592.1"/>
    <property type="molecule type" value="Genomic_DNA"/>
</dbReference>
<name>A0A9P1BQN6_9DINO</name>
<evidence type="ECO:0000313" key="3">
    <source>
        <dbReference type="EMBL" id="CAL1130967.1"/>
    </source>
</evidence>
<proteinExistence type="predicted"/>
<protein>
    <recommendedName>
        <fullName evidence="5">Secreted protein</fullName>
    </recommendedName>
</protein>
<keyword evidence="4" id="KW-1185">Reference proteome</keyword>
<evidence type="ECO:0000313" key="2">
    <source>
        <dbReference type="EMBL" id="CAI3977592.1"/>
    </source>
</evidence>
<dbReference type="EMBL" id="CAMXCT030000354">
    <property type="protein sequence ID" value="CAL4764904.1"/>
    <property type="molecule type" value="Genomic_DNA"/>
</dbReference>
<reference evidence="2" key="1">
    <citation type="submission" date="2022-10" db="EMBL/GenBank/DDBJ databases">
        <authorList>
            <person name="Chen Y."/>
            <person name="Dougan E. K."/>
            <person name="Chan C."/>
            <person name="Rhodes N."/>
            <person name="Thang M."/>
        </authorList>
    </citation>
    <scope>NUCLEOTIDE SEQUENCE</scope>
</reference>
<keyword evidence="1" id="KW-0732">Signal</keyword>
<evidence type="ECO:0000313" key="4">
    <source>
        <dbReference type="Proteomes" id="UP001152797"/>
    </source>
</evidence>
<feature type="signal peptide" evidence="1">
    <location>
        <begin position="1"/>
        <end position="16"/>
    </location>
</feature>
<sequence>MRCLISVALLIQCSTAADRVMMYKARGTECGQAFLQKSWVIYAKRFAGLDVGDCPGKGYTVATKSMHMKVPVLGTEVPVQMYRRRQIQHDGLHLRHTRIASPEHFAPSDHSLARAAFKRHHHHAWWHHSQRHAGPGFCGLLHRPWLRLPHILGLGA</sequence>
<dbReference type="AlphaFoldDB" id="A0A9P1BQN6"/>
<comment type="caution">
    <text evidence="2">The sequence shown here is derived from an EMBL/GenBank/DDBJ whole genome shotgun (WGS) entry which is preliminary data.</text>
</comment>
<dbReference type="OrthoDB" id="408868at2759"/>
<dbReference type="Proteomes" id="UP001152797">
    <property type="component" value="Unassembled WGS sequence"/>
</dbReference>
<reference evidence="3" key="2">
    <citation type="submission" date="2024-04" db="EMBL/GenBank/DDBJ databases">
        <authorList>
            <person name="Chen Y."/>
            <person name="Shah S."/>
            <person name="Dougan E. K."/>
            <person name="Thang M."/>
            <person name="Chan C."/>
        </authorList>
    </citation>
    <scope>NUCLEOTIDE SEQUENCE [LARGE SCALE GENOMIC DNA]</scope>
</reference>